<keyword evidence="2" id="KW-0479">Metal-binding</keyword>
<evidence type="ECO:0000256" key="3">
    <source>
        <dbReference type="ARBA" id="ARBA00022801"/>
    </source>
</evidence>
<feature type="domain" description="Peptidase M20 dimerisation" evidence="4">
    <location>
        <begin position="188"/>
        <end position="348"/>
    </location>
</feature>
<comment type="caution">
    <text evidence="5">The sequence shown here is derived from an EMBL/GenBank/DDBJ whole genome shotgun (WGS) entry which is preliminary data.</text>
</comment>
<dbReference type="PANTHER" id="PTHR43270:SF8">
    <property type="entry name" value="DI- AND TRIPEPTIDASE DUG2-RELATED"/>
    <property type="match status" value="1"/>
</dbReference>
<dbReference type="Gene3D" id="3.30.70.360">
    <property type="match status" value="1"/>
</dbReference>
<dbReference type="InterPro" id="IPR051458">
    <property type="entry name" value="Cyt/Met_Dipeptidase"/>
</dbReference>
<organism evidence="5 6">
    <name type="scientific">candidate division MSBL1 archaeon SCGC-AAA382N08</name>
    <dbReference type="NCBI Taxonomy" id="1698285"/>
    <lineage>
        <taxon>Archaea</taxon>
        <taxon>Methanobacteriati</taxon>
        <taxon>Methanobacteriota</taxon>
        <taxon>candidate division MSBL1</taxon>
    </lineage>
</organism>
<evidence type="ECO:0000313" key="6">
    <source>
        <dbReference type="Proteomes" id="UP000070175"/>
    </source>
</evidence>
<dbReference type="SUPFAM" id="SSF53187">
    <property type="entry name" value="Zn-dependent exopeptidases"/>
    <property type="match status" value="1"/>
</dbReference>
<dbReference type="InterPro" id="IPR002933">
    <property type="entry name" value="Peptidase_M20"/>
</dbReference>
<proteinExistence type="predicted"/>
<evidence type="ECO:0000313" key="5">
    <source>
        <dbReference type="EMBL" id="KXB08794.1"/>
    </source>
</evidence>
<evidence type="ECO:0000256" key="1">
    <source>
        <dbReference type="ARBA" id="ARBA00022670"/>
    </source>
</evidence>
<dbReference type="Proteomes" id="UP000070175">
    <property type="component" value="Unassembled WGS sequence"/>
</dbReference>
<keyword evidence="3" id="KW-0378">Hydrolase</keyword>
<accession>A0A133VQQ9</accession>
<dbReference type="PANTHER" id="PTHR43270">
    <property type="entry name" value="BETA-ALA-HIS DIPEPTIDASE"/>
    <property type="match status" value="1"/>
</dbReference>
<dbReference type="Pfam" id="PF07687">
    <property type="entry name" value="M20_dimer"/>
    <property type="match status" value="1"/>
</dbReference>
<dbReference type="GO" id="GO:0006508">
    <property type="term" value="P:proteolysis"/>
    <property type="evidence" value="ECO:0007669"/>
    <property type="project" value="UniProtKB-KW"/>
</dbReference>
<evidence type="ECO:0000256" key="2">
    <source>
        <dbReference type="ARBA" id="ARBA00022723"/>
    </source>
</evidence>
<dbReference type="Gene3D" id="3.40.630.10">
    <property type="entry name" value="Zn peptidases"/>
    <property type="match status" value="1"/>
</dbReference>
<sequence length="450" mass="50500">MNSRFNKEMKRYFGDLSKLVSFPSVSSDPNYKEEVRKCSDFLHQKFENMGATAKIVETSGHPLVIGDISNYKDAVTVAFYGHYDVQPIASPKEWNTDPFTLVNRNGRFYGRGASDDKGNILTAIKAAELALDEGLDLNFQFIIEGEEESGSPNFENGLKKAREILKPDLIIVADGGWLSNKIPSIEYGLRGLLYMHWNLKTADKNAHSGAVGGPAKNPLSELFAAVCKCLDVETGEIKIPKINESVREAKPGEVEHWTDSRFDIEYFKKSHQLKELRFKDKIEVLKSLWVRPTFEVHGCVGGYMEREGKMTVLPGDGKLHVSMRLVPDQSPEEVFEKVKNYIRGIYPHIEIESVSQIEPYLTDFNSPRVKAAAESLEETFAMPTARIRSGGSIGAVPIMDKILDCEDIIIMSFGLPEHGVHGPNEYFTERMAKGGIKSYLNFFKSLEKDS</sequence>
<dbReference type="Pfam" id="PF01546">
    <property type="entry name" value="Peptidase_M20"/>
    <property type="match status" value="1"/>
</dbReference>
<name>A0A133VQQ9_9EURY</name>
<dbReference type="EMBL" id="LHYJ01000002">
    <property type="protein sequence ID" value="KXB08794.1"/>
    <property type="molecule type" value="Genomic_DNA"/>
</dbReference>
<dbReference type="GO" id="GO:0046872">
    <property type="term" value="F:metal ion binding"/>
    <property type="evidence" value="ECO:0007669"/>
    <property type="project" value="UniProtKB-KW"/>
</dbReference>
<keyword evidence="1" id="KW-0645">Protease</keyword>
<dbReference type="InterPro" id="IPR011650">
    <property type="entry name" value="Peptidase_M20_dimer"/>
</dbReference>
<reference evidence="5 6" key="1">
    <citation type="journal article" date="2016" name="Sci. Rep.">
        <title>Metabolic traits of an uncultured archaeal lineage -MSBL1- from brine pools of the Red Sea.</title>
        <authorList>
            <person name="Mwirichia R."/>
            <person name="Alam I."/>
            <person name="Rashid M."/>
            <person name="Vinu M."/>
            <person name="Ba-Alawi W."/>
            <person name="Anthony Kamau A."/>
            <person name="Kamanda Ngugi D."/>
            <person name="Goker M."/>
            <person name="Klenk H.P."/>
            <person name="Bajic V."/>
            <person name="Stingl U."/>
        </authorList>
    </citation>
    <scope>NUCLEOTIDE SEQUENCE [LARGE SCALE GENOMIC DNA]</scope>
    <source>
        <strain evidence="5">SCGC-AAA382N08</strain>
    </source>
</reference>
<protein>
    <recommendedName>
        <fullName evidence="4">Peptidase M20 dimerisation domain-containing protein</fullName>
    </recommendedName>
</protein>
<dbReference type="GO" id="GO:0008233">
    <property type="term" value="F:peptidase activity"/>
    <property type="evidence" value="ECO:0007669"/>
    <property type="project" value="UniProtKB-KW"/>
</dbReference>
<gene>
    <name evidence="5" type="ORF">AKJ56_00210</name>
</gene>
<evidence type="ECO:0000259" key="4">
    <source>
        <dbReference type="Pfam" id="PF07687"/>
    </source>
</evidence>
<keyword evidence="6" id="KW-1185">Reference proteome</keyword>
<dbReference type="AlphaFoldDB" id="A0A133VQQ9"/>